<comment type="caution">
    <text evidence="8">The sequence shown here is derived from an EMBL/GenBank/DDBJ whole genome shotgun (WGS) entry which is preliminary data.</text>
</comment>
<reference evidence="8" key="1">
    <citation type="thesis" date="2021" institute="BYU ScholarsArchive" country="Provo, UT, USA">
        <title>Applications of and Algorithms for Genome Assembly and Genomic Analyses with an Emphasis on Marine Teleosts.</title>
        <authorList>
            <person name="Pickett B.D."/>
        </authorList>
    </citation>
    <scope>NUCLEOTIDE SEQUENCE</scope>
    <source>
        <strain evidence="8">HI-2016</strain>
    </source>
</reference>
<keyword evidence="9" id="KW-1185">Reference proteome</keyword>
<name>A0A8T2P791_9TELE</name>
<feature type="transmembrane region" description="Helical" evidence="7">
    <location>
        <begin position="117"/>
        <end position="139"/>
    </location>
</feature>
<dbReference type="GO" id="GO:0070765">
    <property type="term" value="C:gamma-secretase complex"/>
    <property type="evidence" value="ECO:0007669"/>
    <property type="project" value="UniProtKB-UniRule"/>
</dbReference>
<evidence type="ECO:0000256" key="3">
    <source>
        <dbReference type="ARBA" id="ARBA00022692"/>
    </source>
</evidence>
<dbReference type="GO" id="GO:0016485">
    <property type="term" value="P:protein processing"/>
    <property type="evidence" value="ECO:0007669"/>
    <property type="project" value="UniProtKB-UniRule"/>
</dbReference>
<gene>
    <name evidence="8" type="ORF">JZ751_009955</name>
</gene>
<evidence type="ECO:0000256" key="1">
    <source>
        <dbReference type="ARBA" id="ARBA00004141"/>
    </source>
</evidence>
<feature type="transmembrane region" description="Helical" evidence="7">
    <location>
        <begin position="68"/>
        <end position="85"/>
    </location>
</feature>
<evidence type="ECO:0000256" key="4">
    <source>
        <dbReference type="ARBA" id="ARBA00022976"/>
    </source>
</evidence>
<accession>A0A8T2P791</accession>
<protein>
    <recommendedName>
        <fullName evidence="7">Gamma-secretase subunit APH-1</fullName>
        <shortName evidence="7">APH-1</shortName>
    </recommendedName>
</protein>
<dbReference type="Proteomes" id="UP000824540">
    <property type="component" value="Unassembled WGS sequence"/>
</dbReference>
<comment type="subcellular location">
    <subcellularLocation>
        <location evidence="1 7">Membrane</location>
        <topology evidence="1 7">Multi-pass membrane protein</topology>
    </subcellularLocation>
</comment>
<evidence type="ECO:0000256" key="6">
    <source>
        <dbReference type="ARBA" id="ARBA00023136"/>
    </source>
</evidence>
<dbReference type="PANTHER" id="PTHR12889">
    <property type="entry name" value="GAMMA-SECRETASE SUBUNIT APH-1"/>
    <property type="match status" value="1"/>
</dbReference>
<feature type="non-terminal residue" evidence="8">
    <location>
        <position position="159"/>
    </location>
</feature>
<dbReference type="OrthoDB" id="8901178at2759"/>
<comment type="function">
    <text evidence="7">Potential subunit of the gamma-secretase complex, an endoprotease complex that catalyzes the intramembrane cleavage of integral proteins such as Notch receptors.</text>
</comment>
<evidence type="ECO:0000313" key="8">
    <source>
        <dbReference type="EMBL" id="KAG9345408.1"/>
    </source>
</evidence>
<dbReference type="Pfam" id="PF06105">
    <property type="entry name" value="Aph-1"/>
    <property type="match status" value="1"/>
</dbReference>
<comment type="caution">
    <text evidence="7">Lacks conserved residue(s) required for the propagation of feature annotation.</text>
</comment>
<comment type="similarity">
    <text evidence="2 7">Belongs to the APH-1 family.</text>
</comment>
<evidence type="ECO:0000313" key="9">
    <source>
        <dbReference type="Proteomes" id="UP000824540"/>
    </source>
</evidence>
<sequence>MGWAMFCGCLFITFGPAFALFIFTVTGSPVRVIILVVGASLWLVSLLLSSVVWYALISLCGHSESLQLQLLAIGAAVAVLFQEMLRAATFKLLRNTNAGLASFSIKGEPPLSLQQKALVSGLAFGLMSSAFSFASILSLSLGPGVVGIHGESPHFFITS</sequence>
<organism evidence="8 9">
    <name type="scientific">Albula glossodonta</name>
    <name type="common">roundjaw bonefish</name>
    <dbReference type="NCBI Taxonomy" id="121402"/>
    <lineage>
        <taxon>Eukaryota</taxon>
        <taxon>Metazoa</taxon>
        <taxon>Chordata</taxon>
        <taxon>Craniata</taxon>
        <taxon>Vertebrata</taxon>
        <taxon>Euteleostomi</taxon>
        <taxon>Actinopterygii</taxon>
        <taxon>Neopterygii</taxon>
        <taxon>Teleostei</taxon>
        <taxon>Albuliformes</taxon>
        <taxon>Albulidae</taxon>
        <taxon>Albula</taxon>
    </lineage>
</organism>
<evidence type="ECO:0000256" key="7">
    <source>
        <dbReference type="RuleBase" id="RU369072"/>
    </source>
</evidence>
<comment type="subunit">
    <text evidence="7">Component of the gamma-secretase complex.</text>
</comment>
<dbReference type="EMBL" id="JAFBMS010000018">
    <property type="protein sequence ID" value="KAG9345408.1"/>
    <property type="molecule type" value="Genomic_DNA"/>
</dbReference>
<keyword evidence="6 7" id="KW-0472">Membrane</keyword>
<keyword evidence="4 7" id="KW-0914">Notch signaling pathway</keyword>
<proteinExistence type="inferred from homology"/>
<evidence type="ECO:0000256" key="5">
    <source>
        <dbReference type="ARBA" id="ARBA00022989"/>
    </source>
</evidence>
<dbReference type="GO" id="GO:0007219">
    <property type="term" value="P:Notch signaling pathway"/>
    <property type="evidence" value="ECO:0007669"/>
    <property type="project" value="UniProtKB-UniRule"/>
</dbReference>
<dbReference type="AlphaFoldDB" id="A0A8T2P791"/>
<keyword evidence="5 7" id="KW-1133">Transmembrane helix</keyword>
<dbReference type="InterPro" id="IPR009294">
    <property type="entry name" value="Aph-1"/>
</dbReference>
<keyword evidence="3 7" id="KW-0812">Transmembrane</keyword>
<feature type="transmembrane region" description="Helical" evidence="7">
    <location>
        <begin position="29"/>
        <end position="56"/>
    </location>
</feature>
<evidence type="ECO:0000256" key="2">
    <source>
        <dbReference type="ARBA" id="ARBA00005577"/>
    </source>
</evidence>